<dbReference type="PANTHER" id="PTHR43563">
    <property type="entry name" value="AMINE OXIDASE"/>
    <property type="match status" value="1"/>
</dbReference>
<dbReference type="InterPro" id="IPR001613">
    <property type="entry name" value="Flavin_amine_oxidase"/>
</dbReference>
<proteinExistence type="inferred from homology"/>
<sequence>MAEIDVVVVGAGLAGLSAARNLVAAGRSVAVLEARERVGGRTMGESLSNGVAVEMGGQWVGPTQDVVLALIKELGLETFASYDEGDAITYVDGEALRFSDETYGLPAESAAEVGRMWAEIEALASTVSTESPWETDGAEELDRQTLDGWLVNNTRDEIVRRFFRIMVPAVFSAEAPEMSLLHFLFYVRSGTSFETLVSTTGGAQESRVLGGTHQISERIAAELGDRVRLGAVVRTIRQDENGVVVEFEGGSVSAGRAVVAIPQTLAGRIRYVPALPAARDALTQQFPAGSVIKFQIGYDTPFWRQDGLNGTVMSLDDTFNVVLDNSPVDASCGVLVGFIEGKHARAAALLTPSERRQVVVDALVKYFGPRAAEPFDVVEQDWNAEEFTRGCYGGRLGAGAWTQYGKAVAAPVDRIHWAGAETSPIWNGYMDGAIRSGRRAADEVLAASARRGDRRESL</sequence>
<dbReference type="SUPFAM" id="SSF51905">
    <property type="entry name" value="FAD/NAD(P)-binding domain"/>
    <property type="match status" value="1"/>
</dbReference>
<evidence type="ECO:0000256" key="4">
    <source>
        <dbReference type="PIRSR" id="PIRSR601613-1"/>
    </source>
</evidence>
<dbReference type="InterPro" id="IPR002937">
    <property type="entry name" value="Amino_oxidase"/>
</dbReference>
<dbReference type="OrthoDB" id="337830at2"/>
<evidence type="ECO:0000256" key="2">
    <source>
        <dbReference type="ARBA" id="ARBA00005995"/>
    </source>
</evidence>
<name>A0A3N0GHS6_9ACTN</name>
<feature type="binding site" evidence="4">
    <location>
        <begin position="33"/>
        <end position="34"/>
    </location>
    <ligand>
        <name>FAD</name>
        <dbReference type="ChEBI" id="CHEBI:57692"/>
    </ligand>
</feature>
<comment type="similarity">
    <text evidence="2">Belongs to the flavin monoamine oxidase family.</text>
</comment>
<feature type="binding site" evidence="4">
    <location>
        <position position="233"/>
    </location>
    <ligand>
        <name>FAD</name>
        <dbReference type="ChEBI" id="CHEBI:57692"/>
    </ligand>
</feature>
<dbReference type="InterPro" id="IPR050703">
    <property type="entry name" value="Flavin_MAO"/>
</dbReference>
<protein>
    <submittedName>
        <fullName evidence="6">Flavin monoamine oxidase family protein</fullName>
    </submittedName>
</protein>
<dbReference type="Gene3D" id="1.10.405.10">
    <property type="entry name" value="Guanine Nucleotide Dissociation Inhibitor, domain 1"/>
    <property type="match status" value="1"/>
</dbReference>
<organism evidence="6 7">
    <name type="scientific">Nocardioides pocheonensis</name>
    <dbReference type="NCBI Taxonomy" id="661485"/>
    <lineage>
        <taxon>Bacteria</taxon>
        <taxon>Bacillati</taxon>
        <taxon>Actinomycetota</taxon>
        <taxon>Actinomycetes</taxon>
        <taxon>Propionibacteriales</taxon>
        <taxon>Nocardioidaceae</taxon>
        <taxon>Nocardioides</taxon>
    </lineage>
</organism>
<dbReference type="Gene3D" id="3.50.50.60">
    <property type="entry name" value="FAD/NAD(P)-binding domain"/>
    <property type="match status" value="1"/>
</dbReference>
<dbReference type="AlphaFoldDB" id="A0A3N0GHS6"/>
<dbReference type="Proteomes" id="UP000279994">
    <property type="component" value="Unassembled WGS sequence"/>
</dbReference>
<accession>A0A3N0GHS6</accession>
<evidence type="ECO:0000313" key="7">
    <source>
        <dbReference type="Proteomes" id="UP000279994"/>
    </source>
</evidence>
<feature type="domain" description="Amine oxidase" evidence="5">
    <location>
        <begin position="13"/>
        <end position="445"/>
    </location>
</feature>
<evidence type="ECO:0000256" key="1">
    <source>
        <dbReference type="ARBA" id="ARBA00001974"/>
    </source>
</evidence>
<dbReference type="PANTHER" id="PTHR43563:SF1">
    <property type="entry name" value="AMINE OXIDASE [FLAVIN-CONTAINING] B"/>
    <property type="match status" value="1"/>
</dbReference>
<dbReference type="SUPFAM" id="SSF54373">
    <property type="entry name" value="FAD-linked reductases, C-terminal domain"/>
    <property type="match status" value="1"/>
</dbReference>
<dbReference type="Pfam" id="PF01593">
    <property type="entry name" value="Amino_oxidase"/>
    <property type="match status" value="1"/>
</dbReference>
<comment type="cofactor">
    <cofactor evidence="1">
        <name>FAD</name>
        <dbReference type="ChEBI" id="CHEBI:57692"/>
    </cofactor>
</comment>
<dbReference type="InterPro" id="IPR036188">
    <property type="entry name" value="FAD/NAD-bd_sf"/>
</dbReference>
<comment type="caution">
    <text evidence="6">The sequence shown here is derived from an EMBL/GenBank/DDBJ whole genome shotgun (WGS) entry which is preliminary data.</text>
</comment>
<keyword evidence="3" id="KW-0560">Oxidoreductase</keyword>
<evidence type="ECO:0000313" key="6">
    <source>
        <dbReference type="EMBL" id="RNM11692.1"/>
    </source>
</evidence>
<evidence type="ECO:0000259" key="5">
    <source>
        <dbReference type="Pfam" id="PF01593"/>
    </source>
</evidence>
<feature type="binding site" evidence="4">
    <location>
        <position position="421"/>
    </location>
    <ligand>
        <name>FAD</name>
        <dbReference type="ChEBI" id="CHEBI:57692"/>
    </ligand>
</feature>
<dbReference type="EMBL" id="RJSF01000047">
    <property type="protein sequence ID" value="RNM11692.1"/>
    <property type="molecule type" value="Genomic_DNA"/>
</dbReference>
<gene>
    <name evidence="6" type="ORF">EFL26_21260</name>
</gene>
<feature type="binding site" evidence="4">
    <location>
        <position position="338"/>
    </location>
    <ligand>
        <name>substrate</name>
    </ligand>
</feature>
<evidence type="ECO:0000256" key="3">
    <source>
        <dbReference type="ARBA" id="ARBA00023002"/>
    </source>
</evidence>
<dbReference type="RefSeq" id="WP_123224923.1">
    <property type="nucleotide sequence ID" value="NZ_RJSF01000047.1"/>
</dbReference>
<dbReference type="GO" id="GO:0016491">
    <property type="term" value="F:oxidoreductase activity"/>
    <property type="evidence" value="ECO:0007669"/>
    <property type="project" value="UniProtKB-KW"/>
</dbReference>
<dbReference type="Gene3D" id="3.90.660.10">
    <property type="match status" value="1"/>
</dbReference>
<reference evidence="6 7" key="1">
    <citation type="submission" date="2018-11" db="EMBL/GenBank/DDBJ databases">
        <authorList>
            <person name="Li F."/>
        </authorList>
    </citation>
    <scope>NUCLEOTIDE SEQUENCE [LARGE SCALE GENOMIC DNA]</scope>
    <source>
        <strain evidence="6 7">Gsoil 818</strain>
    </source>
</reference>
<dbReference type="PRINTS" id="PR00757">
    <property type="entry name" value="AMINEOXDASEF"/>
</dbReference>
<keyword evidence="7" id="KW-1185">Reference proteome</keyword>